<accession>A0A4Y3QY24</accession>
<dbReference type="RefSeq" id="WP_086817740.1">
    <property type="nucleotide sequence ID" value="NZ_BJMM01000010.1"/>
</dbReference>
<dbReference type="EMBL" id="BJMM01000010">
    <property type="protein sequence ID" value="GEB50072.1"/>
    <property type="molecule type" value="Genomic_DNA"/>
</dbReference>
<name>A0A4Y3QY24_STRCI</name>
<protein>
    <recommendedName>
        <fullName evidence="2">DUF1023 domain-containing protein</fullName>
    </recommendedName>
</protein>
<dbReference type="OrthoDB" id="5969911at2"/>
<dbReference type="AlphaFoldDB" id="A0A4Y3QY24"/>
<comment type="caution">
    <text evidence="3">The sequence shown here is derived from an EMBL/GenBank/DDBJ whole genome shotgun (WGS) entry which is preliminary data.</text>
</comment>
<reference evidence="3 4" key="1">
    <citation type="submission" date="2019-06" db="EMBL/GenBank/DDBJ databases">
        <title>Whole genome shotgun sequence of Streptomyces cacaoi subsp. cacaoi NBRC 12748.</title>
        <authorList>
            <person name="Hosoyama A."/>
            <person name="Uohara A."/>
            <person name="Ohji S."/>
            <person name="Ichikawa N."/>
        </authorList>
    </citation>
    <scope>NUCLEOTIDE SEQUENCE [LARGE SCALE GENOMIC DNA]</scope>
    <source>
        <strain evidence="3 4">NBRC 12748</strain>
    </source>
</reference>
<sequence length="624" mass="66674">MKYQTLAALEPADLDKLVDGFRAASDMGSHAKDKLNDQVAPKMREHLDGAAVKAATAQVGKLSDNFHYTQVQCGLIRTNIQLLKEALEEARKKLKNALADAETEGLKVNPDGSVDYPSAGDKDDDGKRPEGGTATGYTPSTPSRENFGLGSSTRDQAAALERQANYQSDNPKAAKAQAIADDIAAAVHAATKADQTYAPVLRRLKADDDLNVSHADWADARKDTAASRKAAAKIGADLPPLPKDGSPQDNKKWWDGLSQDDKDSYVALHPNAVGAMDGLPADVRDEANRMKLAETKGTYETQLAAIPKPPDKYILTSQGYVTSVEWEKWNKKYGDRREELEDKLKGMDAIQKRFDKTGKDGLPEAYLLGFDAKGEGDGKVILANGNPDEAKHTAVHVPGTTTNIKSIGGNLDDMDSLWAASQKKAPGEPVSTVMWFDYDAPDSIGQYIPNTGNAGHWAEDGAPALQKFMQGTEAAQGGADASHTTVSGHSYGSTVVGQATKEHGGLPADDIMVQGSPGMQVKHAEDLGVGADHVWSVAARSEDDVLVREGGKMMGLGEGGKIPDDIRFGAKRMEPGDHASLLFGHSSYWDEPGGRESVSLRNMANVVVGNYGKVETMPEVGGTK</sequence>
<feature type="compositionally biased region" description="Polar residues" evidence="1">
    <location>
        <begin position="135"/>
        <end position="150"/>
    </location>
</feature>
<feature type="domain" description="DUF1023" evidence="2">
    <location>
        <begin position="376"/>
        <end position="539"/>
    </location>
</feature>
<dbReference type="Pfam" id="PF06259">
    <property type="entry name" value="Abhydrolase_8"/>
    <property type="match status" value="1"/>
</dbReference>
<evidence type="ECO:0000313" key="4">
    <source>
        <dbReference type="Proteomes" id="UP000319210"/>
    </source>
</evidence>
<organism evidence="3 4">
    <name type="scientific">Streptomyces cacaoi</name>
    <dbReference type="NCBI Taxonomy" id="1898"/>
    <lineage>
        <taxon>Bacteria</taxon>
        <taxon>Bacillati</taxon>
        <taxon>Actinomycetota</taxon>
        <taxon>Actinomycetes</taxon>
        <taxon>Kitasatosporales</taxon>
        <taxon>Streptomycetaceae</taxon>
        <taxon>Streptomyces</taxon>
    </lineage>
</organism>
<proteinExistence type="predicted"/>
<feature type="region of interest" description="Disordered" evidence="1">
    <location>
        <begin position="105"/>
        <end position="150"/>
    </location>
</feature>
<evidence type="ECO:0000256" key="1">
    <source>
        <dbReference type="SAM" id="MobiDB-lite"/>
    </source>
</evidence>
<keyword evidence="4" id="KW-1185">Reference proteome</keyword>
<evidence type="ECO:0000313" key="3">
    <source>
        <dbReference type="EMBL" id="GEB50072.1"/>
    </source>
</evidence>
<evidence type="ECO:0000259" key="2">
    <source>
        <dbReference type="Pfam" id="PF06259"/>
    </source>
</evidence>
<dbReference type="Proteomes" id="UP000319210">
    <property type="component" value="Unassembled WGS sequence"/>
</dbReference>
<feature type="compositionally biased region" description="Basic and acidic residues" evidence="1">
    <location>
        <begin position="120"/>
        <end position="130"/>
    </location>
</feature>
<gene>
    <name evidence="3" type="ORF">SCA03_26230</name>
</gene>
<dbReference type="InterPro" id="IPR010427">
    <property type="entry name" value="DUF1023"/>
</dbReference>